<name>A0A916X5Y4_9SPHN</name>
<dbReference type="Gene3D" id="2.40.170.20">
    <property type="entry name" value="TonB-dependent receptor, beta-barrel domain"/>
    <property type="match status" value="1"/>
</dbReference>
<keyword evidence="3 11" id="KW-1134">Transmembrane beta strand</keyword>
<dbReference type="InterPro" id="IPR039426">
    <property type="entry name" value="TonB-dep_rcpt-like"/>
</dbReference>
<feature type="domain" description="TonB-dependent receptor plug" evidence="14">
    <location>
        <begin position="10"/>
        <end position="102"/>
    </location>
</feature>
<protein>
    <submittedName>
        <fullName evidence="15">Ligand-gated channel</fullName>
    </submittedName>
</protein>
<evidence type="ECO:0000256" key="6">
    <source>
        <dbReference type="ARBA" id="ARBA00023004"/>
    </source>
</evidence>
<organism evidence="15 16">
    <name type="scientific">Novosphingobium endophyticum</name>
    <dbReference type="NCBI Taxonomy" id="1955250"/>
    <lineage>
        <taxon>Bacteria</taxon>
        <taxon>Pseudomonadati</taxon>
        <taxon>Pseudomonadota</taxon>
        <taxon>Alphaproteobacteria</taxon>
        <taxon>Sphingomonadales</taxon>
        <taxon>Sphingomonadaceae</taxon>
        <taxon>Novosphingobium</taxon>
    </lineage>
</organism>
<keyword evidence="8 12" id="KW-0798">TonB box</keyword>
<dbReference type="InterPro" id="IPR036942">
    <property type="entry name" value="Beta-barrel_TonB_sf"/>
</dbReference>
<feature type="domain" description="TonB-dependent receptor-like beta-barrel" evidence="13">
    <location>
        <begin position="269"/>
        <end position="690"/>
    </location>
</feature>
<evidence type="ECO:0000256" key="2">
    <source>
        <dbReference type="ARBA" id="ARBA00022448"/>
    </source>
</evidence>
<accession>A0A916X5Y4</accession>
<keyword evidence="4" id="KW-0410">Iron transport</keyword>
<keyword evidence="2 11" id="KW-0813">Transport</keyword>
<evidence type="ECO:0000256" key="7">
    <source>
        <dbReference type="ARBA" id="ARBA00023065"/>
    </source>
</evidence>
<sequence>MTAIAPIALANNLATDLSKIAELAPQVSIGRGVNGTGALITIRGISSTSTDAGLDQSISISMDGMQLSRGRVISASMFDVAQVEILQGPQALFFGKNSPAGVISVSSADPTDSFEGYVKAGYEFTANERYAEGAISGPLGETLGARLAFRASKMDGWIRNVAVPGPNPFVPAVPLPGAWAPKTPAGDNLAGRLTLSWKPADDFDVRLKVQLDRSRENSNAAYVETFCLPPVTSPMVSGIAVPNGDCRKDRVTAQTALPAQLAVNFPYANGGVPYARSDFALVVLNINKRFGDVTLTSNTGYYNQLLQGAHTSDFSSIASSFNVERERYEIVSQELRLNTEFDGPINFMIGGYLERATRHWFGAPDILHVFNPGANNYTTNMKTTDSVNESISAFAQARWNVVEGLELAGGARITHDAKRTLYVNTSNNLDSAIGRTLRPAGLPLMARYSRDDVSPEVTLTWKPDADNMIYAAYKTGYKSGGLANPVLLSATATESSLTFDHEKVRGFEAGYKAELFNRRLRFDIVAYRYKYSGLQVVAFDPVLLRANIGNAASARTTGITSSIAWLAADGLNINANAGYNRARYLSFPGAQCFTGQTAAQGCVGGFQDLSGKALNRAPELTFSFGADYEFEVAEGWSVNLAGNAYRSSSYNAQTDYAAGGQQEAFWRLNASARIKSPGDQFELALVGRNLNNAYYLVYSFNQPFGGPNQYGGVFNRPREVALEGTYRF</sequence>
<evidence type="ECO:0000313" key="16">
    <source>
        <dbReference type="Proteomes" id="UP000608154"/>
    </source>
</evidence>
<evidence type="ECO:0000256" key="1">
    <source>
        <dbReference type="ARBA" id="ARBA00004571"/>
    </source>
</evidence>
<evidence type="ECO:0000259" key="14">
    <source>
        <dbReference type="Pfam" id="PF07715"/>
    </source>
</evidence>
<proteinExistence type="inferred from homology"/>
<evidence type="ECO:0000256" key="12">
    <source>
        <dbReference type="RuleBase" id="RU003357"/>
    </source>
</evidence>
<evidence type="ECO:0000256" key="8">
    <source>
        <dbReference type="ARBA" id="ARBA00023077"/>
    </source>
</evidence>
<reference evidence="15" key="2">
    <citation type="submission" date="2020-09" db="EMBL/GenBank/DDBJ databases">
        <authorList>
            <person name="Sun Q."/>
            <person name="Zhou Y."/>
        </authorList>
    </citation>
    <scope>NUCLEOTIDE SEQUENCE</scope>
    <source>
        <strain evidence="15">CGMCC 1.15095</strain>
    </source>
</reference>
<dbReference type="InterPro" id="IPR000531">
    <property type="entry name" value="Beta-barrel_TonB"/>
</dbReference>
<evidence type="ECO:0000259" key="13">
    <source>
        <dbReference type="Pfam" id="PF00593"/>
    </source>
</evidence>
<comment type="similarity">
    <text evidence="11 12">Belongs to the TonB-dependent receptor family.</text>
</comment>
<dbReference type="SUPFAM" id="SSF56935">
    <property type="entry name" value="Porins"/>
    <property type="match status" value="1"/>
</dbReference>
<comment type="caution">
    <text evidence="15">The sequence shown here is derived from an EMBL/GenBank/DDBJ whole genome shotgun (WGS) entry which is preliminary data.</text>
</comment>
<evidence type="ECO:0000256" key="4">
    <source>
        <dbReference type="ARBA" id="ARBA00022496"/>
    </source>
</evidence>
<dbReference type="PANTHER" id="PTHR32552:SF81">
    <property type="entry name" value="TONB-DEPENDENT OUTER MEMBRANE RECEPTOR"/>
    <property type="match status" value="1"/>
</dbReference>
<evidence type="ECO:0000256" key="9">
    <source>
        <dbReference type="ARBA" id="ARBA00023136"/>
    </source>
</evidence>
<keyword evidence="9 11" id="KW-0472">Membrane</keyword>
<dbReference type="AlphaFoldDB" id="A0A916X5Y4"/>
<gene>
    <name evidence="15" type="ORF">GCM10011494_33400</name>
</gene>
<dbReference type="EMBL" id="BMHK01000031">
    <property type="protein sequence ID" value="GGC11920.1"/>
    <property type="molecule type" value="Genomic_DNA"/>
</dbReference>
<comment type="subcellular location">
    <subcellularLocation>
        <location evidence="1 11">Cell outer membrane</location>
        <topology evidence="1 11">Multi-pass membrane protein</topology>
    </subcellularLocation>
</comment>
<dbReference type="GO" id="GO:0009279">
    <property type="term" value="C:cell outer membrane"/>
    <property type="evidence" value="ECO:0007669"/>
    <property type="project" value="UniProtKB-SubCell"/>
</dbReference>
<evidence type="ECO:0000256" key="10">
    <source>
        <dbReference type="ARBA" id="ARBA00023237"/>
    </source>
</evidence>
<dbReference type="Pfam" id="PF07715">
    <property type="entry name" value="Plug"/>
    <property type="match status" value="1"/>
</dbReference>
<keyword evidence="6" id="KW-0408">Iron</keyword>
<dbReference type="GO" id="GO:0006826">
    <property type="term" value="P:iron ion transport"/>
    <property type="evidence" value="ECO:0007669"/>
    <property type="project" value="UniProtKB-KW"/>
</dbReference>
<dbReference type="InterPro" id="IPR012910">
    <property type="entry name" value="Plug_dom"/>
</dbReference>
<evidence type="ECO:0000313" key="15">
    <source>
        <dbReference type="EMBL" id="GGC11920.1"/>
    </source>
</evidence>
<keyword evidence="7" id="KW-0406">Ion transport</keyword>
<dbReference type="PANTHER" id="PTHR32552">
    <property type="entry name" value="FERRICHROME IRON RECEPTOR-RELATED"/>
    <property type="match status" value="1"/>
</dbReference>
<keyword evidence="5 11" id="KW-0812">Transmembrane</keyword>
<dbReference type="Proteomes" id="UP000608154">
    <property type="component" value="Unassembled WGS sequence"/>
</dbReference>
<evidence type="ECO:0000256" key="5">
    <source>
        <dbReference type="ARBA" id="ARBA00022692"/>
    </source>
</evidence>
<dbReference type="PROSITE" id="PS52016">
    <property type="entry name" value="TONB_DEPENDENT_REC_3"/>
    <property type="match status" value="1"/>
</dbReference>
<keyword evidence="10 11" id="KW-0998">Cell outer membrane</keyword>
<evidence type="ECO:0000256" key="3">
    <source>
        <dbReference type="ARBA" id="ARBA00022452"/>
    </source>
</evidence>
<dbReference type="Pfam" id="PF00593">
    <property type="entry name" value="TonB_dep_Rec_b-barrel"/>
    <property type="match status" value="1"/>
</dbReference>
<reference evidence="15" key="1">
    <citation type="journal article" date="2014" name="Int. J. Syst. Evol. Microbiol.">
        <title>Complete genome sequence of Corynebacterium casei LMG S-19264T (=DSM 44701T), isolated from a smear-ripened cheese.</title>
        <authorList>
            <consortium name="US DOE Joint Genome Institute (JGI-PGF)"/>
            <person name="Walter F."/>
            <person name="Albersmeier A."/>
            <person name="Kalinowski J."/>
            <person name="Ruckert C."/>
        </authorList>
    </citation>
    <scope>NUCLEOTIDE SEQUENCE</scope>
    <source>
        <strain evidence="15">CGMCC 1.15095</strain>
    </source>
</reference>
<evidence type="ECO:0000256" key="11">
    <source>
        <dbReference type="PROSITE-ProRule" id="PRU01360"/>
    </source>
</evidence>
<keyword evidence="16" id="KW-1185">Reference proteome</keyword>